<comment type="caution">
    <text evidence="2">The sequence shown here is derived from an EMBL/GenBank/DDBJ whole genome shotgun (WGS) entry which is preliminary data.</text>
</comment>
<dbReference type="Proteomes" id="UP001233999">
    <property type="component" value="Unassembled WGS sequence"/>
</dbReference>
<evidence type="ECO:0000256" key="1">
    <source>
        <dbReference type="SAM" id="MobiDB-lite"/>
    </source>
</evidence>
<reference evidence="2" key="2">
    <citation type="submission" date="2023-05" db="EMBL/GenBank/DDBJ databases">
        <authorList>
            <person name="Fouks B."/>
        </authorList>
    </citation>
    <scope>NUCLEOTIDE SEQUENCE</scope>
    <source>
        <strain evidence="2">Stay&amp;Tobe</strain>
        <tissue evidence="2">Testes</tissue>
    </source>
</reference>
<feature type="region of interest" description="Disordered" evidence="1">
    <location>
        <begin position="1"/>
        <end position="207"/>
    </location>
</feature>
<feature type="compositionally biased region" description="Polar residues" evidence="1">
    <location>
        <begin position="37"/>
        <end position="48"/>
    </location>
</feature>
<protein>
    <submittedName>
        <fullName evidence="2">Uncharacterized protein</fullName>
    </submittedName>
</protein>
<feature type="compositionally biased region" description="Low complexity" evidence="1">
    <location>
        <begin position="96"/>
        <end position="114"/>
    </location>
</feature>
<reference evidence="2" key="1">
    <citation type="journal article" date="2023" name="IScience">
        <title>Live-bearing cockroach genome reveals convergent evolutionary mechanisms linked to viviparity in insects and beyond.</title>
        <authorList>
            <person name="Fouks B."/>
            <person name="Harrison M.C."/>
            <person name="Mikhailova A.A."/>
            <person name="Marchal E."/>
            <person name="English S."/>
            <person name="Carruthers M."/>
            <person name="Jennings E.C."/>
            <person name="Chiamaka E.L."/>
            <person name="Frigard R.A."/>
            <person name="Pippel M."/>
            <person name="Attardo G.M."/>
            <person name="Benoit J.B."/>
            <person name="Bornberg-Bauer E."/>
            <person name="Tobe S.S."/>
        </authorList>
    </citation>
    <scope>NUCLEOTIDE SEQUENCE</scope>
    <source>
        <strain evidence="2">Stay&amp;Tobe</strain>
    </source>
</reference>
<name>A0AAD8E197_DIPPU</name>
<keyword evidence="3" id="KW-1185">Reference proteome</keyword>
<sequence length="207" mass="21759">EPVEGKVTAATPTPSSGGGDDADSDHEFNLVIDENPQRTPGNKQNRTASTEEKRKSAKRKRDSEATEEQETDAKRAKRNSVAATRKSTDVAKSTDSTTNSATSVTPNAAAAAIPQSPPKPELISRSGRKIKPKKFLDEEEGGGGGGIPPEANGSPKAGTPKPAADGEGKQTPLRGSKRLSSAKTNATDETTSSHENEQSEEQLNKNL</sequence>
<evidence type="ECO:0000313" key="3">
    <source>
        <dbReference type="Proteomes" id="UP001233999"/>
    </source>
</evidence>
<gene>
    <name evidence="2" type="ORF">L9F63_009189</name>
</gene>
<dbReference type="EMBL" id="JASPKZ010010699">
    <property type="protein sequence ID" value="KAJ9573461.1"/>
    <property type="molecule type" value="Genomic_DNA"/>
</dbReference>
<evidence type="ECO:0000313" key="2">
    <source>
        <dbReference type="EMBL" id="KAJ9573461.1"/>
    </source>
</evidence>
<dbReference type="AlphaFoldDB" id="A0AAD8E197"/>
<feature type="non-terminal residue" evidence="2">
    <location>
        <position position="1"/>
    </location>
</feature>
<proteinExistence type="predicted"/>
<feature type="compositionally biased region" description="Polar residues" evidence="1">
    <location>
        <begin position="178"/>
        <end position="190"/>
    </location>
</feature>
<organism evidence="2 3">
    <name type="scientific">Diploptera punctata</name>
    <name type="common">Pacific beetle cockroach</name>
    <dbReference type="NCBI Taxonomy" id="6984"/>
    <lineage>
        <taxon>Eukaryota</taxon>
        <taxon>Metazoa</taxon>
        <taxon>Ecdysozoa</taxon>
        <taxon>Arthropoda</taxon>
        <taxon>Hexapoda</taxon>
        <taxon>Insecta</taxon>
        <taxon>Pterygota</taxon>
        <taxon>Neoptera</taxon>
        <taxon>Polyneoptera</taxon>
        <taxon>Dictyoptera</taxon>
        <taxon>Blattodea</taxon>
        <taxon>Blaberoidea</taxon>
        <taxon>Blaberidae</taxon>
        <taxon>Diplopterinae</taxon>
        <taxon>Diploptera</taxon>
    </lineage>
</organism>
<accession>A0AAD8E197</accession>
<feature type="non-terminal residue" evidence="2">
    <location>
        <position position="207"/>
    </location>
</feature>